<protein>
    <submittedName>
        <fullName evidence="1">Ester cyclase</fullName>
    </submittedName>
</protein>
<dbReference type="PANTHER" id="PTHR38436:SF1">
    <property type="entry name" value="ESTER CYCLASE"/>
    <property type="match status" value="1"/>
</dbReference>
<organism evidence="1 2">
    <name type="scientific">Pendulispora rubella</name>
    <dbReference type="NCBI Taxonomy" id="2741070"/>
    <lineage>
        <taxon>Bacteria</taxon>
        <taxon>Pseudomonadati</taxon>
        <taxon>Myxococcota</taxon>
        <taxon>Myxococcia</taxon>
        <taxon>Myxococcales</taxon>
        <taxon>Sorangiineae</taxon>
        <taxon>Pendulisporaceae</taxon>
        <taxon>Pendulispora</taxon>
    </lineage>
</organism>
<dbReference type="EMBL" id="CP089983">
    <property type="protein sequence ID" value="WXB05893.1"/>
    <property type="molecule type" value="Genomic_DNA"/>
</dbReference>
<keyword evidence="2" id="KW-1185">Reference proteome</keyword>
<dbReference type="InterPro" id="IPR009959">
    <property type="entry name" value="Cyclase_SnoaL-like"/>
</dbReference>
<reference evidence="1" key="1">
    <citation type="submission" date="2021-12" db="EMBL/GenBank/DDBJ databases">
        <title>Discovery of the Pendulisporaceae a myxobacterial family with distinct sporulation behavior and unique specialized metabolism.</title>
        <authorList>
            <person name="Garcia R."/>
            <person name="Popoff A."/>
            <person name="Bader C.D."/>
            <person name="Loehr J."/>
            <person name="Walesch S."/>
            <person name="Walt C."/>
            <person name="Boldt J."/>
            <person name="Bunk B."/>
            <person name="Haeckl F.J.F.P.J."/>
            <person name="Gunesch A.P."/>
            <person name="Birkelbach J."/>
            <person name="Nuebel U."/>
            <person name="Pietschmann T."/>
            <person name="Bach T."/>
            <person name="Mueller R."/>
        </authorList>
    </citation>
    <scope>NUCLEOTIDE SEQUENCE</scope>
    <source>
        <strain evidence="1">MSr11367</strain>
    </source>
</reference>
<sequence length="120" mass="13728">MDRTENKTLATKLVVDLVNERKYELANTLVSPDFRSHNPRVGPGPAGMEAFARSFERRFSSLRGDILHLLAEGDRVMVWIHWQGTPTEPAGSAKVDFETVELFRFTEQKLVEHWDMQAAQ</sequence>
<dbReference type="RefSeq" id="WP_394835543.1">
    <property type="nucleotide sequence ID" value="NZ_CP089929.1"/>
</dbReference>
<dbReference type="SUPFAM" id="SSF54427">
    <property type="entry name" value="NTF2-like"/>
    <property type="match status" value="1"/>
</dbReference>
<dbReference type="Proteomes" id="UP001374803">
    <property type="component" value="Chromosome"/>
</dbReference>
<dbReference type="Pfam" id="PF07366">
    <property type="entry name" value="SnoaL"/>
    <property type="match status" value="1"/>
</dbReference>
<dbReference type="PANTHER" id="PTHR38436">
    <property type="entry name" value="POLYKETIDE CYCLASE SNOAL-LIKE DOMAIN"/>
    <property type="match status" value="1"/>
</dbReference>
<evidence type="ECO:0000313" key="2">
    <source>
        <dbReference type="Proteomes" id="UP001374803"/>
    </source>
</evidence>
<proteinExistence type="predicted"/>
<dbReference type="Gene3D" id="3.10.450.50">
    <property type="match status" value="1"/>
</dbReference>
<evidence type="ECO:0000313" key="1">
    <source>
        <dbReference type="EMBL" id="WXB05893.1"/>
    </source>
</evidence>
<name>A0ABZ2L7I2_9BACT</name>
<dbReference type="InterPro" id="IPR032710">
    <property type="entry name" value="NTF2-like_dom_sf"/>
</dbReference>
<accession>A0ABZ2L7I2</accession>
<gene>
    <name evidence="1" type="ORF">LVJ94_01270</name>
</gene>